<dbReference type="Proteomes" id="UP000221080">
    <property type="component" value="Chromosome 8"/>
</dbReference>
<reference evidence="18" key="1">
    <citation type="journal article" date="2016" name="Nat. Commun.">
        <title>The channel catfish genome sequence provides insights into the evolution of scale formation in teleosts.</title>
        <authorList>
            <person name="Liu Z."/>
            <person name="Liu S."/>
            <person name="Yao J."/>
            <person name="Bao L."/>
            <person name="Zhang J."/>
            <person name="Li Y."/>
            <person name="Jiang C."/>
            <person name="Sun L."/>
            <person name="Wang R."/>
            <person name="Zhang Y."/>
            <person name="Zhou T."/>
            <person name="Zeng Q."/>
            <person name="Fu Q."/>
            <person name="Gao S."/>
            <person name="Li N."/>
            <person name="Koren S."/>
            <person name="Jiang Y."/>
            <person name="Zimin A."/>
            <person name="Xu P."/>
            <person name="Phillippy A.M."/>
            <person name="Geng X."/>
            <person name="Song L."/>
            <person name="Sun F."/>
            <person name="Li C."/>
            <person name="Wang X."/>
            <person name="Chen A."/>
            <person name="Jin Y."/>
            <person name="Yuan Z."/>
            <person name="Yang Y."/>
            <person name="Tan S."/>
            <person name="Peatman E."/>
            <person name="Lu J."/>
            <person name="Qin Z."/>
            <person name="Dunham R."/>
            <person name="Li Z."/>
            <person name="Sonstegard T."/>
            <person name="Feng J."/>
            <person name="Danzmann R.G."/>
            <person name="Schroeder S."/>
            <person name="Scheffler B."/>
            <person name="Duke M.V."/>
            <person name="Ballard L."/>
            <person name="Kucuktas H."/>
            <person name="Kaltenboeck L."/>
            <person name="Liu H."/>
            <person name="Armbruster J."/>
            <person name="Xie Y."/>
            <person name="Kirby M.L."/>
            <person name="Tian Y."/>
            <person name="Flanagan M.E."/>
            <person name="Mu W."/>
            <person name="Waldbieser G.C."/>
        </authorList>
    </citation>
    <scope>NUCLEOTIDE SEQUENCE [LARGE SCALE GENOMIC DNA]</scope>
    <source>
        <strain evidence="18">SDA103</strain>
    </source>
</reference>
<feature type="disulfide bond" evidence="12">
    <location>
        <begin position="337"/>
        <end position="374"/>
    </location>
</feature>
<dbReference type="GO" id="GO:0000421">
    <property type="term" value="C:autophagosome membrane"/>
    <property type="evidence" value="ECO:0007669"/>
    <property type="project" value="TreeGrafter"/>
</dbReference>
<dbReference type="PANTHER" id="PTHR11506">
    <property type="entry name" value="LYSOSOME-ASSOCIATED MEMBRANE GLYCOPROTEIN"/>
    <property type="match status" value="1"/>
</dbReference>
<sequence>MSRWVCLFILLPLYVLGQADVEDVDRSTSLFPTDQPIWEDTPATTILPTTKGSDNAVAVITTTTTPEPDVPITTTFQPTPDSDAEGTTQQSNVTTVAPTTPLQLINSTTALPTPLPTNSTTALPTPLPTNSTTALPTPLPTNSTTALPTPLPTNSTTALPTPLPTNSTTALPTPLPTNSTTALPTPLPTNSTTALPTPLPTNSTTTPLPTNSTTASAPTTIPLPKVGDYVVRAEWNSSACLMARMGLQFSFRMGDSFQTINLDPNVTTTNGTCGNNDSTLMLRADTTIVQFIFTNQTSKFFLSALTLTVLAGSGVSFKDGSSNLSLWEASLGSSYMCKKEQSFNITENLILNTFELQVQPFGVMNDQFNTAHECSVDDTSLLIPIIVGAALAVLILIVVIAYVIGRRKTYVGYQTLLDVAENHSPHL</sequence>
<evidence type="ECO:0000313" key="18">
    <source>
        <dbReference type="Proteomes" id="UP000221080"/>
    </source>
</evidence>
<dbReference type="PROSITE" id="PS51407">
    <property type="entry name" value="LAMP_3"/>
    <property type="match status" value="1"/>
</dbReference>
<dbReference type="Pfam" id="PF01299">
    <property type="entry name" value="Lamp2-like_luminal"/>
    <property type="match status" value="1"/>
</dbReference>
<keyword evidence="10" id="KW-0325">Glycoprotein</keyword>
<dbReference type="KEGG" id="ipu:108269012"/>
<evidence type="ECO:0000256" key="15">
    <source>
        <dbReference type="SAM" id="SignalP"/>
    </source>
</evidence>
<keyword evidence="9 12" id="KW-1015">Disulfide bond</keyword>
<evidence type="ECO:0000256" key="11">
    <source>
        <dbReference type="ARBA" id="ARBA00023228"/>
    </source>
</evidence>
<comment type="caution">
    <text evidence="12">Lacks conserved residue(s) required for the propagation of feature annotation.</text>
</comment>
<dbReference type="GO" id="GO:0031902">
    <property type="term" value="C:late endosome membrane"/>
    <property type="evidence" value="ECO:0007669"/>
    <property type="project" value="TreeGrafter"/>
</dbReference>
<protein>
    <submittedName>
        <fullName evidence="19">Lysosome-associated membrane glycoprotein 2 isoform X1</fullName>
    </submittedName>
</protein>
<evidence type="ECO:0000256" key="7">
    <source>
        <dbReference type="ARBA" id="ARBA00022989"/>
    </source>
</evidence>
<keyword evidence="4 12" id="KW-0812">Transmembrane</keyword>
<feature type="compositionally biased region" description="Low complexity" evidence="13">
    <location>
        <begin position="106"/>
        <end position="219"/>
    </location>
</feature>
<dbReference type="AlphaFoldDB" id="A0A9F7R3K5"/>
<keyword evidence="3" id="KW-1003">Cell membrane</keyword>
<organism evidence="18 19">
    <name type="scientific">Ictalurus punctatus</name>
    <name type="common">Channel catfish</name>
    <name type="synonym">Silurus punctatus</name>
    <dbReference type="NCBI Taxonomy" id="7998"/>
    <lineage>
        <taxon>Eukaryota</taxon>
        <taxon>Metazoa</taxon>
        <taxon>Chordata</taxon>
        <taxon>Craniata</taxon>
        <taxon>Vertebrata</taxon>
        <taxon>Euteleostomi</taxon>
        <taxon>Actinopterygii</taxon>
        <taxon>Neopterygii</taxon>
        <taxon>Teleostei</taxon>
        <taxon>Ostariophysi</taxon>
        <taxon>Siluriformes</taxon>
        <taxon>Ictaluridae</taxon>
        <taxon>Ictalurus</taxon>
    </lineage>
</organism>
<keyword evidence="6" id="KW-0967">Endosome</keyword>
<evidence type="ECO:0000256" key="3">
    <source>
        <dbReference type="ARBA" id="ARBA00022475"/>
    </source>
</evidence>
<evidence type="ECO:0000256" key="10">
    <source>
        <dbReference type="ARBA" id="ARBA00023180"/>
    </source>
</evidence>
<dbReference type="GeneID" id="108269012"/>
<evidence type="ECO:0000259" key="17">
    <source>
        <dbReference type="Pfam" id="PF21222"/>
    </source>
</evidence>
<dbReference type="InterPro" id="IPR002000">
    <property type="entry name" value="Lysosome-assoc_membr_glycop"/>
</dbReference>
<feature type="chain" id="PRO_5039949182" evidence="15">
    <location>
        <begin position="20"/>
        <end position="427"/>
    </location>
</feature>
<dbReference type="Gene3D" id="2.40.160.110">
    <property type="match status" value="1"/>
</dbReference>
<comment type="subcellular location">
    <subcellularLocation>
        <location evidence="1">Cell membrane</location>
        <topology evidence="1">Single-pass type I membrane protein</topology>
    </subcellularLocation>
    <subcellularLocation>
        <location evidence="2">Endosome membrane</location>
        <topology evidence="2">Single-pass type I membrane protein</topology>
    </subcellularLocation>
    <subcellularLocation>
        <location evidence="12">Lysosome membrane</location>
        <topology evidence="12">Single-pass type I membrane protein</topology>
    </subcellularLocation>
</comment>
<evidence type="ECO:0000256" key="2">
    <source>
        <dbReference type="ARBA" id="ARBA00004530"/>
    </source>
</evidence>
<dbReference type="OrthoDB" id="6232933at2759"/>
<comment type="similarity">
    <text evidence="12">Belongs to the LAMP family.</text>
</comment>
<name>A0A9F7R3K5_ICTPU</name>
<evidence type="ECO:0000256" key="1">
    <source>
        <dbReference type="ARBA" id="ARBA00004251"/>
    </source>
</evidence>
<evidence type="ECO:0000259" key="16">
    <source>
        <dbReference type="Pfam" id="PF01299"/>
    </source>
</evidence>
<keyword evidence="8 12" id="KW-0472">Membrane</keyword>
<dbReference type="CTD" id="3920"/>
<dbReference type="GO" id="GO:0097352">
    <property type="term" value="P:autophagosome maturation"/>
    <property type="evidence" value="ECO:0007669"/>
    <property type="project" value="TreeGrafter"/>
</dbReference>
<dbReference type="Pfam" id="PF21222">
    <property type="entry name" value="Lamp2_2nd"/>
    <property type="match status" value="1"/>
</dbReference>
<feature type="compositionally biased region" description="Polar residues" evidence="13">
    <location>
        <begin position="65"/>
        <end position="105"/>
    </location>
</feature>
<keyword evidence="7 14" id="KW-1133">Transmembrane helix</keyword>
<evidence type="ECO:0000256" key="14">
    <source>
        <dbReference type="SAM" id="Phobius"/>
    </source>
</evidence>
<evidence type="ECO:0000256" key="9">
    <source>
        <dbReference type="ARBA" id="ARBA00023157"/>
    </source>
</evidence>
<keyword evidence="5 15" id="KW-0732">Signal</keyword>
<dbReference type="GO" id="GO:0005886">
    <property type="term" value="C:plasma membrane"/>
    <property type="evidence" value="ECO:0007669"/>
    <property type="project" value="UniProtKB-SubCell"/>
</dbReference>
<evidence type="ECO:0000256" key="6">
    <source>
        <dbReference type="ARBA" id="ARBA00022753"/>
    </source>
</evidence>
<dbReference type="InterPro" id="IPR048524">
    <property type="entry name" value="Lamp2-like_TM"/>
</dbReference>
<dbReference type="GO" id="GO:0005765">
    <property type="term" value="C:lysosomal membrane"/>
    <property type="evidence" value="ECO:0007669"/>
    <property type="project" value="UniProtKB-SubCell"/>
</dbReference>
<feature type="domain" description="Lysosome-associated membrane glycoprotein 2-like transmembrane" evidence="17">
    <location>
        <begin position="383"/>
        <end position="414"/>
    </location>
</feature>
<evidence type="ECO:0000313" key="19">
    <source>
        <dbReference type="RefSeq" id="XP_053538205.1"/>
    </source>
</evidence>
<keyword evidence="11 12" id="KW-0458">Lysosome</keyword>
<dbReference type="InterPro" id="IPR048528">
    <property type="entry name" value="Lamp2-like_luminal"/>
</dbReference>
<dbReference type="CDD" id="cd12087">
    <property type="entry name" value="TM_EGFR-like"/>
    <property type="match status" value="1"/>
</dbReference>
<evidence type="ECO:0000256" key="5">
    <source>
        <dbReference type="ARBA" id="ARBA00022729"/>
    </source>
</evidence>
<evidence type="ECO:0000256" key="13">
    <source>
        <dbReference type="SAM" id="MobiDB-lite"/>
    </source>
</evidence>
<dbReference type="GO" id="GO:0061740">
    <property type="term" value="P:protein targeting to lysosome involved in chaperone-mediated autophagy"/>
    <property type="evidence" value="ECO:0007669"/>
    <property type="project" value="TreeGrafter"/>
</dbReference>
<gene>
    <name evidence="19" type="primary">lamp2</name>
</gene>
<evidence type="ECO:0000256" key="8">
    <source>
        <dbReference type="ARBA" id="ARBA00023136"/>
    </source>
</evidence>
<accession>A0A9F7R3K5</accession>
<dbReference type="PRINTS" id="PR00336">
    <property type="entry name" value="LYSASSOCTDMP"/>
</dbReference>
<feature type="transmembrane region" description="Helical" evidence="14">
    <location>
        <begin position="381"/>
        <end position="404"/>
    </location>
</feature>
<evidence type="ECO:0000256" key="12">
    <source>
        <dbReference type="PROSITE-ProRule" id="PRU00740"/>
    </source>
</evidence>
<reference evidence="19" key="2">
    <citation type="submission" date="2025-08" db="UniProtKB">
        <authorList>
            <consortium name="RefSeq"/>
        </authorList>
    </citation>
    <scope>IDENTIFICATION</scope>
    <source>
        <tissue evidence="19">Blood</tissue>
    </source>
</reference>
<evidence type="ECO:0000256" key="4">
    <source>
        <dbReference type="ARBA" id="ARBA00022692"/>
    </source>
</evidence>
<dbReference type="FunFam" id="2.40.160.110:FF:000001">
    <property type="entry name" value="lysosome-associated membrane glycoprotein 2 isoform X2"/>
    <property type="match status" value="1"/>
</dbReference>
<proteinExistence type="inferred from homology"/>
<dbReference type="GO" id="GO:0009267">
    <property type="term" value="P:cellular response to starvation"/>
    <property type="evidence" value="ECO:0007669"/>
    <property type="project" value="TreeGrafter"/>
</dbReference>
<feature type="signal peptide" evidence="15">
    <location>
        <begin position="1"/>
        <end position="19"/>
    </location>
</feature>
<dbReference type="PANTHER" id="PTHR11506:SF6">
    <property type="entry name" value="LYSOSOME-ASSOCIATED MEMBRANE GLYCOPROTEIN 2"/>
    <property type="match status" value="1"/>
</dbReference>
<keyword evidence="18" id="KW-1185">Reference proteome</keyword>
<feature type="domain" description="Lysosome-associated membrane glycoprotein 2-like luminal" evidence="16">
    <location>
        <begin position="224"/>
        <end position="363"/>
    </location>
</feature>
<feature type="region of interest" description="Disordered" evidence="13">
    <location>
        <begin position="65"/>
        <end position="219"/>
    </location>
</feature>
<dbReference type="RefSeq" id="XP_053538205.1">
    <property type="nucleotide sequence ID" value="XM_053682230.1"/>
</dbReference>